<evidence type="ECO:0000256" key="1">
    <source>
        <dbReference type="ARBA" id="ARBA00004173"/>
    </source>
</evidence>
<dbReference type="InterPro" id="IPR007648">
    <property type="entry name" value="ATPase_inhibitor_mt"/>
</dbReference>
<comment type="subcellular location">
    <subcellularLocation>
        <location evidence="1">Mitochondrion</location>
    </subcellularLocation>
</comment>
<keyword evidence="7" id="KW-1185">Reference proteome</keyword>
<keyword evidence="5" id="KW-0175">Coiled coil</keyword>
<dbReference type="InParanoid" id="G8ZZG5"/>
<dbReference type="STRING" id="1076872.G8ZZG5"/>
<evidence type="ECO:0000256" key="5">
    <source>
        <dbReference type="SAM" id="Coils"/>
    </source>
</evidence>
<proteinExistence type="inferred from homology"/>
<dbReference type="GeneID" id="11501094"/>
<evidence type="ECO:0000313" key="6">
    <source>
        <dbReference type="EMBL" id="CCE94009.1"/>
    </source>
</evidence>
<dbReference type="Pfam" id="PF04568">
    <property type="entry name" value="IATP"/>
    <property type="match status" value="1"/>
</dbReference>
<dbReference type="KEGG" id="tdl:TDEL_0H01500"/>
<evidence type="ECO:0000256" key="2">
    <source>
        <dbReference type="ARBA" id="ARBA00010901"/>
    </source>
</evidence>
<evidence type="ECO:0000256" key="3">
    <source>
        <dbReference type="ARBA" id="ARBA00023128"/>
    </source>
</evidence>
<dbReference type="EMBL" id="HE616749">
    <property type="protein sequence ID" value="CCE94009.1"/>
    <property type="molecule type" value="Genomic_DNA"/>
</dbReference>
<dbReference type="OrthoDB" id="5532350at2759"/>
<dbReference type="GO" id="GO:0005739">
    <property type="term" value="C:mitochondrion"/>
    <property type="evidence" value="ECO:0007669"/>
    <property type="project" value="UniProtKB-SubCell"/>
</dbReference>
<dbReference type="Gene3D" id="1.20.5.500">
    <property type="entry name" value="Single helix bin"/>
    <property type="match status" value="1"/>
</dbReference>
<dbReference type="FunCoup" id="G8ZZG5">
    <property type="interactions" value="102"/>
</dbReference>
<dbReference type="AlphaFoldDB" id="G8ZZG5"/>
<sequence>MFVARPSVVRSLRLQKAIRCYTDSNGPIGSGGTDNSFTKREKANEDYFVRQHEKEQLQRLRQQLKEHQDKVDTIKNKIESLSKK</sequence>
<reference evidence="6 7" key="1">
    <citation type="journal article" date="2011" name="Proc. Natl. Acad. Sci. U.S.A.">
        <title>Evolutionary erosion of yeast sex chromosomes by mating-type switching accidents.</title>
        <authorList>
            <person name="Gordon J.L."/>
            <person name="Armisen D."/>
            <person name="Proux-Wera E."/>
            <person name="Oheigeartaigh S.S."/>
            <person name="Byrne K.P."/>
            <person name="Wolfe K.H."/>
        </authorList>
    </citation>
    <scope>NUCLEOTIDE SEQUENCE [LARGE SCALE GENOMIC DNA]</scope>
    <source>
        <strain evidence="7">ATCC 10662 / CBS 1146 / NBRC 0425 / NCYC 2629 / NRRL Y-866</strain>
    </source>
</reference>
<dbReference type="SUPFAM" id="SSF64602">
    <property type="entry name" value="F1 ATPase inhibitor, IF1, C-terminal domain"/>
    <property type="match status" value="1"/>
</dbReference>
<accession>G8ZZG5</accession>
<comment type="function">
    <text evidence="4">Inhibits the enzyme activity of ATPase.</text>
</comment>
<dbReference type="RefSeq" id="XP_003683220.1">
    <property type="nucleotide sequence ID" value="XM_003683172.1"/>
</dbReference>
<name>G8ZZG5_TORDE</name>
<dbReference type="GO" id="GO:0042030">
    <property type="term" value="F:ATPase inhibitor activity"/>
    <property type="evidence" value="ECO:0007669"/>
    <property type="project" value="InterPro"/>
</dbReference>
<comment type="similarity">
    <text evidence="2 4">Belongs to the ATPase inhibitor family.</text>
</comment>
<gene>
    <name evidence="6" type="primary">TDEL0H01500</name>
    <name evidence="6" type="ORF">TDEL_0H01500</name>
</gene>
<dbReference type="Proteomes" id="UP000005627">
    <property type="component" value="Chromosome 8"/>
</dbReference>
<evidence type="ECO:0000256" key="4">
    <source>
        <dbReference type="RuleBase" id="RU368087"/>
    </source>
</evidence>
<organism evidence="6 7">
    <name type="scientific">Torulaspora delbrueckii</name>
    <name type="common">Yeast</name>
    <name type="synonym">Candida colliculosa</name>
    <dbReference type="NCBI Taxonomy" id="4950"/>
    <lineage>
        <taxon>Eukaryota</taxon>
        <taxon>Fungi</taxon>
        <taxon>Dikarya</taxon>
        <taxon>Ascomycota</taxon>
        <taxon>Saccharomycotina</taxon>
        <taxon>Saccharomycetes</taxon>
        <taxon>Saccharomycetales</taxon>
        <taxon>Saccharomycetaceae</taxon>
        <taxon>Torulaspora</taxon>
    </lineage>
</organism>
<protein>
    <recommendedName>
        <fullName evidence="4">ATPase inhibitor, mitochondrial</fullName>
    </recommendedName>
</protein>
<dbReference type="HOGENOM" id="CLU_145563_4_0_1"/>
<evidence type="ECO:0000313" key="7">
    <source>
        <dbReference type="Proteomes" id="UP000005627"/>
    </source>
</evidence>
<feature type="coiled-coil region" evidence="5">
    <location>
        <begin position="50"/>
        <end position="84"/>
    </location>
</feature>
<dbReference type="eggNOG" id="ENOG502SCJG">
    <property type="taxonomic scope" value="Eukaryota"/>
</dbReference>
<keyword evidence="3" id="KW-0496">Mitochondrion</keyword>